<keyword evidence="1" id="KW-0472">Membrane</keyword>
<feature type="transmembrane region" description="Helical" evidence="1">
    <location>
        <begin position="48"/>
        <end position="67"/>
    </location>
</feature>
<name>D3TSI8_GLOMM</name>
<dbReference type="EMBL" id="EZ424390">
    <property type="protein sequence ID" value="ADD20666.1"/>
    <property type="molecule type" value="mRNA"/>
</dbReference>
<sequence>MKKEMIICFSSFPSLSLSLSLSLSFFFNQSSLQKRMIMITCRVKTSSQMIYLTCFPLYNVMLIVIIINHAI</sequence>
<keyword evidence="1" id="KW-0812">Transmembrane</keyword>
<accession>D3TSI8</accession>
<reference evidence="2" key="2">
    <citation type="submission" date="2010-01" db="EMBL/GenBank/DDBJ databases">
        <authorList>
            <consortium name="International Glossina Genome Initiative"/>
            <person name="da Silva J."/>
            <person name="Ribeiro J.M.C."/>
            <person name="Abbeele J.V."/>
            <person name="Attardo G."/>
            <person name="Hao Z."/>
            <person name="Haines L.R."/>
            <person name="Soares M.B."/>
            <person name="Berriman M."/>
            <person name="Aksoy S."/>
            <person name="Lehane M.J."/>
        </authorList>
    </citation>
    <scope>NUCLEOTIDE SEQUENCE</scope>
    <source>
        <tissue evidence="2">Salivary gland</tissue>
    </source>
</reference>
<proteinExistence type="evidence at transcript level"/>
<reference evidence="2" key="1">
    <citation type="journal article" date="2010" name="BMC Genomics">
        <title>An insight into the sialome of Glossina morsitans morsitans.</title>
        <authorList>
            <person name="Alves-Silva J."/>
            <person name="Ribeiro J.M."/>
            <person name="Van Den Abbeele J."/>
            <person name="Attardo G."/>
            <person name="Hao Z."/>
            <person name="Haines L.R."/>
            <person name="Soares M.B."/>
            <person name="Berriman M."/>
            <person name="Aksoy S."/>
            <person name="Lehane M.J."/>
        </authorList>
    </citation>
    <scope>NUCLEOTIDE SEQUENCE</scope>
    <source>
        <tissue evidence="2">Salivary gland</tissue>
    </source>
</reference>
<keyword evidence="1" id="KW-1133">Transmembrane helix</keyword>
<dbReference type="AlphaFoldDB" id="D3TSI8"/>
<protein>
    <submittedName>
        <fullName evidence="2">Hypothetical secreted peptide</fullName>
    </submittedName>
</protein>
<organism evidence="2">
    <name type="scientific">Glossina morsitans morsitans</name>
    <name type="common">Savannah tsetse fly</name>
    <dbReference type="NCBI Taxonomy" id="37546"/>
    <lineage>
        <taxon>Eukaryota</taxon>
        <taxon>Metazoa</taxon>
        <taxon>Ecdysozoa</taxon>
        <taxon>Arthropoda</taxon>
        <taxon>Hexapoda</taxon>
        <taxon>Insecta</taxon>
        <taxon>Pterygota</taxon>
        <taxon>Neoptera</taxon>
        <taxon>Endopterygota</taxon>
        <taxon>Diptera</taxon>
        <taxon>Brachycera</taxon>
        <taxon>Muscomorpha</taxon>
        <taxon>Hippoboscoidea</taxon>
        <taxon>Glossinidae</taxon>
        <taxon>Glossina</taxon>
    </lineage>
</organism>
<evidence type="ECO:0000256" key="1">
    <source>
        <dbReference type="SAM" id="Phobius"/>
    </source>
</evidence>
<evidence type="ECO:0000313" key="2">
    <source>
        <dbReference type="EMBL" id="ADD20666.1"/>
    </source>
</evidence>